<reference evidence="2 3" key="1">
    <citation type="submission" date="2021-06" db="EMBL/GenBank/DDBJ databases">
        <title>A haploid diamondback moth (Plutella xylostella L.) genome assembly resolves 31 chromosomes and identifies a diamide resistance mutation.</title>
        <authorList>
            <person name="Ward C.M."/>
            <person name="Perry K.D."/>
            <person name="Baker G."/>
            <person name="Powis K."/>
            <person name="Heckel D.G."/>
            <person name="Baxter S.W."/>
        </authorList>
    </citation>
    <scope>NUCLEOTIDE SEQUENCE [LARGE SCALE GENOMIC DNA]</scope>
    <source>
        <strain evidence="2 3">LV</strain>
        <tissue evidence="2">Single pupa</tissue>
    </source>
</reference>
<keyword evidence="3" id="KW-1185">Reference proteome</keyword>
<dbReference type="EMBL" id="JAHIBW010000004">
    <property type="protein sequence ID" value="KAG7311138.1"/>
    <property type="molecule type" value="Genomic_DNA"/>
</dbReference>
<organism evidence="2 3">
    <name type="scientific">Plutella xylostella</name>
    <name type="common">Diamondback moth</name>
    <name type="synonym">Plutella maculipennis</name>
    <dbReference type="NCBI Taxonomy" id="51655"/>
    <lineage>
        <taxon>Eukaryota</taxon>
        <taxon>Metazoa</taxon>
        <taxon>Ecdysozoa</taxon>
        <taxon>Arthropoda</taxon>
        <taxon>Hexapoda</taxon>
        <taxon>Insecta</taxon>
        <taxon>Pterygota</taxon>
        <taxon>Neoptera</taxon>
        <taxon>Endopterygota</taxon>
        <taxon>Lepidoptera</taxon>
        <taxon>Glossata</taxon>
        <taxon>Ditrysia</taxon>
        <taxon>Yponomeutoidea</taxon>
        <taxon>Plutellidae</taxon>
        <taxon>Plutella</taxon>
    </lineage>
</organism>
<evidence type="ECO:0000256" key="1">
    <source>
        <dbReference type="SAM" id="MobiDB-lite"/>
    </source>
</evidence>
<comment type="caution">
    <text evidence="2">The sequence shown here is derived from an EMBL/GenBank/DDBJ whole genome shotgun (WGS) entry which is preliminary data.</text>
</comment>
<feature type="region of interest" description="Disordered" evidence="1">
    <location>
        <begin position="1"/>
        <end position="68"/>
    </location>
</feature>
<sequence>MGDDSPQTVHEARVTPAQQSAKHQSLDTKTRKKRQSRSRSRTPHHARRKPSPGSLAKLCKYDPNRVSRSKVYLVSTPKKLHKSLYEDISEVVKDDSNEEILEKTTGHH</sequence>
<accession>A0ABQ7R1F5</accession>
<evidence type="ECO:0000313" key="3">
    <source>
        <dbReference type="Proteomes" id="UP000823941"/>
    </source>
</evidence>
<feature type="compositionally biased region" description="Basic residues" evidence="1">
    <location>
        <begin position="30"/>
        <end position="50"/>
    </location>
</feature>
<evidence type="ECO:0000313" key="2">
    <source>
        <dbReference type="EMBL" id="KAG7311138.1"/>
    </source>
</evidence>
<name>A0ABQ7R1F5_PLUXY</name>
<gene>
    <name evidence="2" type="ORF">JYU34_002124</name>
</gene>
<protein>
    <submittedName>
        <fullName evidence="2">Uncharacterized protein</fullName>
    </submittedName>
</protein>
<proteinExistence type="predicted"/>
<dbReference type="Proteomes" id="UP000823941">
    <property type="component" value="Chromosome 4"/>
</dbReference>